<name>A0A1H0DG29_9HYPH</name>
<dbReference type="AlphaFoldDB" id="A0A1H0DG29"/>
<gene>
    <name evidence="6" type="ORF">SAMN05192530_101767</name>
</gene>
<keyword evidence="7" id="KW-1185">Reference proteome</keyword>
<keyword evidence="1" id="KW-0001">2Fe-2S</keyword>
<dbReference type="STRING" id="1166073.SAMN05192530_101767"/>
<sequence>MHTGEPMPSITVNGTLRTITAPAGKPLLWVLREDLDLPGTKYGCGASQCGACRVLIDGASTPSCAITLGEVEAASVVTVEGLSRPDGPLSPVQQAWIDEQVPQCGFCQPGFLIAVTALLDRVPNPTDAEIDEAITNICRCGTYPRIRRAIHRAAAARAQA</sequence>
<protein>
    <submittedName>
        <fullName evidence="6">Isoquinoline 1-oxidoreductase, alpha subunit</fullName>
    </submittedName>
</protein>
<dbReference type="Gene3D" id="3.10.20.30">
    <property type="match status" value="1"/>
</dbReference>
<dbReference type="PANTHER" id="PTHR44379">
    <property type="entry name" value="OXIDOREDUCTASE WITH IRON-SULFUR SUBUNIT"/>
    <property type="match status" value="1"/>
</dbReference>
<dbReference type="SUPFAM" id="SSF47741">
    <property type="entry name" value="CO dehydrogenase ISP C-domain like"/>
    <property type="match status" value="1"/>
</dbReference>
<keyword evidence="2" id="KW-0479">Metal-binding</keyword>
<evidence type="ECO:0000256" key="3">
    <source>
        <dbReference type="ARBA" id="ARBA00023004"/>
    </source>
</evidence>
<dbReference type="InterPro" id="IPR002888">
    <property type="entry name" value="2Fe-2S-bd"/>
</dbReference>
<accession>A0A1H0DG29</accession>
<proteinExistence type="predicted"/>
<dbReference type="InterPro" id="IPR036010">
    <property type="entry name" value="2Fe-2S_ferredoxin-like_sf"/>
</dbReference>
<evidence type="ECO:0000313" key="7">
    <source>
        <dbReference type="Proteomes" id="UP000198793"/>
    </source>
</evidence>
<evidence type="ECO:0000256" key="1">
    <source>
        <dbReference type="ARBA" id="ARBA00022714"/>
    </source>
</evidence>
<dbReference type="CDD" id="cd00207">
    <property type="entry name" value="fer2"/>
    <property type="match status" value="1"/>
</dbReference>
<dbReference type="Proteomes" id="UP000198793">
    <property type="component" value="Unassembled WGS sequence"/>
</dbReference>
<dbReference type="InterPro" id="IPR001041">
    <property type="entry name" value="2Fe-2S_ferredoxin-type"/>
</dbReference>
<dbReference type="PANTHER" id="PTHR44379:SF2">
    <property type="entry name" value="BLR6218 PROTEIN"/>
    <property type="match status" value="1"/>
</dbReference>
<evidence type="ECO:0000313" key="6">
    <source>
        <dbReference type="EMBL" id="SDN69140.1"/>
    </source>
</evidence>
<dbReference type="GO" id="GO:0051537">
    <property type="term" value="F:2 iron, 2 sulfur cluster binding"/>
    <property type="evidence" value="ECO:0007669"/>
    <property type="project" value="UniProtKB-KW"/>
</dbReference>
<dbReference type="Pfam" id="PF01799">
    <property type="entry name" value="Fer2_2"/>
    <property type="match status" value="1"/>
</dbReference>
<dbReference type="Pfam" id="PF00111">
    <property type="entry name" value="Fer2"/>
    <property type="match status" value="1"/>
</dbReference>
<dbReference type="InterPro" id="IPR012675">
    <property type="entry name" value="Beta-grasp_dom_sf"/>
</dbReference>
<reference evidence="6 7" key="1">
    <citation type="submission" date="2016-10" db="EMBL/GenBank/DDBJ databases">
        <authorList>
            <person name="de Groot N.N."/>
        </authorList>
    </citation>
    <scope>NUCLEOTIDE SEQUENCE [LARGE SCALE GENOMIC DNA]</scope>
    <source>
        <strain evidence="7">L7-484,KACC 16230,DSM 25025</strain>
    </source>
</reference>
<dbReference type="GO" id="GO:0016491">
    <property type="term" value="F:oxidoreductase activity"/>
    <property type="evidence" value="ECO:0007669"/>
    <property type="project" value="InterPro"/>
</dbReference>
<feature type="domain" description="2Fe-2S ferredoxin-type" evidence="5">
    <location>
        <begin position="8"/>
        <end position="82"/>
    </location>
</feature>
<dbReference type="SUPFAM" id="SSF54292">
    <property type="entry name" value="2Fe-2S ferredoxin-like"/>
    <property type="match status" value="1"/>
</dbReference>
<dbReference type="EMBL" id="FNIT01000001">
    <property type="protein sequence ID" value="SDN69140.1"/>
    <property type="molecule type" value="Genomic_DNA"/>
</dbReference>
<dbReference type="PROSITE" id="PS51085">
    <property type="entry name" value="2FE2S_FER_2"/>
    <property type="match status" value="1"/>
</dbReference>
<organism evidence="6 7">
    <name type="scientific">Aureimonas jatrophae</name>
    <dbReference type="NCBI Taxonomy" id="1166073"/>
    <lineage>
        <taxon>Bacteria</taxon>
        <taxon>Pseudomonadati</taxon>
        <taxon>Pseudomonadota</taxon>
        <taxon>Alphaproteobacteria</taxon>
        <taxon>Hyphomicrobiales</taxon>
        <taxon>Aurantimonadaceae</taxon>
        <taxon>Aureimonas</taxon>
    </lineage>
</organism>
<evidence type="ECO:0000256" key="4">
    <source>
        <dbReference type="ARBA" id="ARBA00023014"/>
    </source>
</evidence>
<evidence type="ECO:0000259" key="5">
    <source>
        <dbReference type="PROSITE" id="PS51085"/>
    </source>
</evidence>
<dbReference type="GO" id="GO:0046872">
    <property type="term" value="F:metal ion binding"/>
    <property type="evidence" value="ECO:0007669"/>
    <property type="project" value="UniProtKB-KW"/>
</dbReference>
<dbReference type="Gene3D" id="1.10.150.120">
    <property type="entry name" value="[2Fe-2S]-binding domain"/>
    <property type="match status" value="1"/>
</dbReference>
<evidence type="ECO:0000256" key="2">
    <source>
        <dbReference type="ARBA" id="ARBA00022723"/>
    </source>
</evidence>
<dbReference type="InterPro" id="IPR036884">
    <property type="entry name" value="2Fe-2S-bd_dom_sf"/>
</dbReference>
<dbReference type="InterPro" id="IPR051452">
    <property type="entry name" value="Diverse_Oxidoreductases"/>
</dbReference>
<keyword evidence="4" id="KW-0411">Iron-sulfur</keyword>
<keyword evidence="3" id="KW-0408">Iron</keyword>